<dbReference type="PANTHER" id="PTHR40074">
    <property type="entry name" value="O-ACETYLTRANSFERASE WECH"/>
    <property type="match status" value="1"/>
</dbReference>
<feature type="transmembrane region" description="Helical" evidence="7">
    <location>
        <begin position="83"/>
        <end position="102"/>
    </location>
</feature>
<keyword evidence="6 7" id="KW-0472">Membrane</keyword>
<evidence type="ECO:0000256" key="3">
    <source>
        <dbReference type="ARBA" id="ARBA00022475"/>
    </source>
</evidence>
<sequence>MSLAIVGGMQRSGRGAGIAAPVSGCRHDEAHDLNPTATGPRSFELDAVKGLAIVLVVFGHCLRGLMAAGIVTETSWLHGLDHVIYTFHMPVFFLAAGLFFRAPPHRLDPGFWRKKATTIVYPYFLWSILQGVVLILLSNTGALNNRWGPADLLSILWIPISPFWFLYALFVGTILAVAAGDTDRRLVLALALPAFVTSALWAPQLVADIFYGFFWFLIGMMAAERRWLARIPRSLAAAALLWAGLVAVALASRALHVPDRLALPAAVLGIAATVSLCGALGRHAVAAVPFRALVVAGQYSMSVFVMHILVMGFTRVVLLRVLHIGDVAVLLGILTLVSVVVPILVQIVAVRLGIEAWLGLPFSARPLRRATPALA</sequence>
<feature type="transmembrane region" description="Helical" evidence="7">
    <location>
        <begin position="123"/>
        <end position="143"/>
    </location>
</feature>
<dbReference type="PANTHER" id="PTHR40074:SF2">
    <property type="entry name" value="O-ACETYLTRANSFERASE WECH"/>
    <property type="match status" value="1"/>
</dbReference>
<accession>A0ABW5AM78</accession>
<reference evidence="10" key="1">
    <citation type="journal article" date="2019" name="Int. J. Syst. Evol. Microbiol.">
        <title>The Global Catalogue of Microorganisms (GCM) 10K type strain sequencing project: providing services to taxonomists for standard genome sequencing and annotation.</title>
        <authorList>
            <consortium name="The Broad Institute Genomics Platform"/>
            <consortium name="The Broad Institute Genome Sequencing Center for Infectious Disease"/>
            <person name="Wu L."/>
            <person name="Ma J."/>
        </authorList>
    </citation>
    <scope>NUCLEOTIDE SEQUENCE [LARGE SCALE GENOMIC DNA]</scope>
    <source>
        <strain evidence="10">CGMCC 1.6774</strain>
    </source>
</reference>
<feature type="domain" description="Acyltransferase 3" evidence="8">
    <location>
        <begin position="44"/>
        <end position="344"/>
    </location>
</feature>
<keyword evidence="3" id="KW-1003">Cell membrane</keyword>
<evidence type="ECO:0000256" key="5">
    <source>
        <dbReference type="ARBA" id="ARBA00022989"/>
    </source>
</evidence>
<evidence type="ECO:0000259" key="8">
    <source>
        <dbReference type="Pfam" id="PF01757"/>
    </source>
</evidence>
<name>A0ABW5AM78_9BRAD</name>
<protein>
    <submittedName>
        <fullName evidence="9">Acyltransferase family protein</fullName>
    </submittedName>
</protein>
<dbReference type="Pfam" id="PF01757">
    <property type="entry name" value="Acyl_transf_3"/>
    <property type="match status" value="1"/>
</dbReference>
<gene>
    <name evidence="9" type="ORF">ACFSOX_15305</name>
</gene>
<comment type="caution">
    <text evidence="9">The sequence shown here is derived from an EMBL/GenBank/DDBJ whole genome shotgun (WGS) entry which is preliminary data.</text>
</comment>
<feature type="transmembrane region" description="Helical" evidence="7">
    <location>
        <begin position="51"/>
        <end position="71"/>
    </location>
</feature>
<feature type="transmembrane region" description="Helical" evidence="7">
    <location>
        <begin position="292"/>
        <end position="315"/>
    </location>
</feature>
<evidence type="ECO:0000256" key="6">
    <source>
        <dbReference type="ARBA" id="ARBA00023136"/>
    </source>
</evidence>
<evidence type="ECO:0000313" key="10">
    <source>
        <dbReference type="Proteomes" id="UP001597314"/>
    </source>
</evidence>
<comment type="subcellular location">
    <subcellularLocation>
        <location evidence="1">Cell membrane</location>
        <topology evidence="1">Multi-pass membrane protein</topology>
    </subcellularLocation>
</comment>
<evidence type="ECO:0000256" key="1">
    <source>
        <dbReference type="ARBA" id="ARBA00004651"/>
    </source>
</evidence>
<feature type="transmembrane region" description="Helical" evidence="7">
    <location>
        <begin position="186"/>
        <end position="203"/>
    </location>
</feature>
<proteinExistence type="inferred from homology"/>
<keyword evidence="5 7" id="KW-1133">Transmembrane helix</keyword>
<feature type="transmembrane region" description="Helical" evidence="7">
    <location>
        <begin position="261"/>
        <end position="280"/>
    </location>
</feature>
<feature type="transmembrane region" description="Helical" evidence="7">
    <location>
        <begin position="235"/>
        <end position="255"/>
    </location>
</feature>
<feature type="transmembrane region" description="Helical" evidence="7">
    <location>
        <begin position="155"/>
        <end position="179"/>
    </location>
</feature>
<dbReference type="GO" id="GO:0016746">
    <property type="term" value="F:acyltransferase activity"/>
    <property type="evidence" value="ECO:0007669"/>
    <property type="project" value="UniProtKB-KW"/>
</dbReference>
<feature type="transmembrane region" description="Helical" evidence="7">
    <location>
        <begin position="209"/>
        <end position="228"/>
    </location>
</feature>
<dbReference type="RefSeq" id="WP_378478682.1">
    <property type="nucleotide sequence ID" value="NZ_JBHUIW010000018.1"/>
</dbReference>
<evidence type="ECO:0000256" key="2">
    <source>
        <dbReference type="ARBA" id="ARBA00007400"/>
    </source>
</evidence>
<feature type="transmembrane region" description="Helical" evidence="7">
    <location>
        <begin position="327"/>
        <end position="350"/>
    </location>
</feature>
<evidence type="ECO:0000256" key="4">
    <source>
        <dbReference type="ARBA" id="ARBA00022692"/>
    </source>
</evidence>
<dbReference type="EMBL" id="JBHUIW010000018">
    <property type="protein sequence ID" value="MFD2183522.1"/>
    <property type="molecule type" value="Genomic_DNA"/>
</dbReference>
<keyword evidence="4 7" id="KW-0812">Transmembrane</keyword>
<dbReference type="InterPro" id="IPR002656">
    <property type="entry name" value="Acyl_transf_3_dom"/>
</dbReference>
<keyword evidence="9" id="KW-0808">Transferase</keyword>
<organism evidence="9 10">
    <name type="scientific">Rhodoplanes azumiensis</name>
    <dbReference type="NCBI Taxonomy" id="1897628"/>
    <lineage>
        <taxon>Bacteria</taxon>
        <taxon>Pseudomonadati</taxon>
        <taxon>Pseudomonadota</taxon>
        <taxon>Alphaproteobacteria</taxon>
        <taxon>Hyphomicrobiales</taxon>
        <taxon>Nitrobacteraceae</taxon>
        <taxon>Rhodoplanes</taxon>
    </lineage>
</organism>
<keyword evidence="10" id="KW-1185">Reference proteome</keyword>
<keyword evidence="9" id="KW-0012">Acyltransferase</keyword>
<evidence type="ECO:0000256" key="7">
    <source>
        <dbReference type="SAM" id="Phobius"/>
    </source>
</evidence>
<dbReference type="Proteomes" id="UP001597314">
    <property type="component" value="Unassembled WGS sequence"/>
</dbReference>
<evidence type="ECO:0000313" key="9">
    <source>
        <dbReference type="EMBL" id="MFD2183522.1"/>
    </source>
</evidence>
<comment type="similarity">
    <text evidence="2">Belongs to the acyltransferase 3 family.</text>
</comment>